<protein>
    <recommendedName>
        <fullName evidence="3">Fam-l protein</fullName>
    </recommendedName>
</protein>
<evidence type="ECO:0000256" key="1">
    <source>
        <dbReference type="SAM" id="Phobius"/>
    </source>
</evidence>
<dbReference type="AlphaFoldDB" id="A0A565A663"/>
<evidence type="ECO:0008006" key="3">
    <source>
        <dbReference type="Google" id="ProtNLM"/>
    </source>
</evidence>
<organism evidence="2">
    <name type="scientific">Plasmodium vivax</name>
    <name type="common">malaria parasite P. vivax</name>
    <dbReference type="NCBI Taxonomy" id="5855"/>
    <lineage>
        <taxon>Eukaryota</taxon>
        <taxon>Sar</taxon>
        <taxon>Alveolata</taxon>
        <taxon>Apicomplexa</taxon>
        <taxon>Aconoidasida</taxon>
        <taxon>Haemosporida</taxon>
        <taxon>Plasmodiidae</taxon>
        <taxon>Plasmodium</taxon>
        <taxon>Plasmodium (Plasmodium)</taxon>
    </lineage>
</organism>
<accession>A0A565A663</accession>
<gene>
    <name evidence="2" type="ORF">PVP01_0004520</name>
</gene>
<dbReference type="EMBL" id="FLZR02000012">
    <property type="protein sequence ID" value="VUZ99738.1"/>
    <property type="molecule type" value="Genomic_DNA"/>
</dbReference>
<dbReference type="VEuPathDB" id="PlasmoDB:PVW1_020005600"/>
<dbReference type="Proteomes" id="UP000220605">
    <property type="component" value="Unassembled WGS sequence"/>
</dbReference>
<proteinExistence type="predicted"/>
<keyword evidence="1" id="KW-0812">Transmembrane</keyword>
<dbReference type="VEuPathDB" id="PlasmoDB:PVPAM_140081700"/>
<sequence length="268" mass="32277">MRILKNAHTSHIVNRQFFTKIVTLILISWKCIYYHAENKIYENLGNRSKFVISQEKKTHRLLAKYEKKKELVNVNFKYKAQNNVENYAIMNKRDNNNTHKKIKREEPNNVKVYLKCYKERYAKKNGLKKLDCYCEKKLFNSIEKVMKIAEEKNFNMKRIKRIVYKKYGLPLILLSLLPLFGLILPIMFYKNLHLDETEATCEQLFTVDSKKQTKFWGYNHDNCELLPPECILFNYFFFTTLVLLILLFLIYMYIKMSKYKRIKAGMLK</sequence>
<dbReference type="Pfam" id="PF12420">
    <property type="entry name" value="DUF3671"/>
    <property type="match status" value="1"/>
</dbReference>
<dbReference type="InterPro" id="IPR022139">
    <property type="entry name" value="Fam-L/Fam-M-like_plasmodium"/>
</dbReference>
<keyword evidence="1" id="KW-1133">Transmembrane helix</keyword>
<keyword evidence="1" id="KW-0472">Membrane</keyword>
<evidence type="ECO:0000313" key="2">
    <source>
        <dbReference type="EMBL" id="VUZ99738.1"/>
    </source>
</evidence>
<reference evidence="2" key="1">
    <citation type="submission" date="2016-07" db="EMBL/GenBank/DDBJ databases">
        <authorList>
            <consortium name="Pathogen Informatics"/>
        </authorList>
    </citation>
    <scope>NUCLEOTIDE SEQUENCE</scope>
</reference>
<name>A0A565A663_PLAVI</name>
<dbReference type="OrthoDB" id="388916at2759"/>
<feature type="transmembrane region" description="Helical" evidence="1">
    <location>
        <begin position="167"/>
        <end position="188"/>
    </location>
</feature>
<feature type="transmembrane region" description="Helical" evidence="1">
    <location>
        <begin position="235"/>
        <end position="254"/>
    </location>
</feature>
<dbReference type="VEuPathDB" id="PlasmoDB:PVP01_0004520"/>